<reference evidence="2" key="1">
    <citation type="journal article" date="2023" name="Nat. Plants">
        <title>Single-cell RNA sequencing provides a high-resolution roadmap for understanding the multicellular compartmentation of specialized metabolism.</title>
        <authorList>
            <person name="Sun S."/>
            <person name="Shen X."/>
            <person name="Li Y."/>
            <person name="Li Y."/>
            <person name="Wang S."/>
            <person name="Li R."/>
            <person name="Zhang H."/>
            <person name="Shen G."/>
            <person name="Guo B."/>
            <person name="Wei J."/>
            <person name="Xu J."/>
            <person name="St-Pierre B."/>
            <person name="Chen S."/>
            <person name="Sun C."/>
        </authorList>
    </citation>
    <scope>NUCLEOTIDE SEQUENCE [LARGE SCALE GENOMIC DNA]</scope>
</reference>
<protein>
    <submittedName>
        <fullName evidence="1">Uncharacterized protein</fullName>
    </submittedName>
</protein>
<organism evidence="1 2">
    <name type="scientific">Catharanthus roseus</name>
    <name type="common">Madagascar periwinkle</name>
    <name type="synonym">Vinca rosea</name>
    <dbReference type="NCBI Taxonomy" id="4058"/>
    <lineage>
        <taxon>Eukaryota</taxon>
        <taxon>Viridiplantae</taxon>
        <taxon>Streptophyta</taxon>
        <taxon>Embryophyta</taxon>
        <taxon>Tracheophyta</taxon>
        <taxon>Spermatophyta</taxon>
        <taxon>Magnoliopsida</taxon>
        <taxon>eudicotyledons</taxon>
        <taxon>Gunneridae</taxon>
        <taxon>Pentapetalae</taxon>
        <taxon>asterids</taxon>
        <taxon>lamiids</taxon>
        <taxon>Gentianales</taxon>
        <taxon>Apocynaceae</taxon>
        <taxon>Rauvolfioideae</taxon>
        <taxon>Vinceae</taxon>
        <taxon>Catharanthinae</taxon>
        <taxon>Catharanthus</taxon>
    </lineage>
</organism>
<accession>A0ACC0ASW8</accession>
<keyword evidence="2" id="KW-1185">Reference proteome</keyword>
<evidence type="ECO:0000313" key="2">
    <source>
        <dbReference type="Proteomes" id="UP001060085"/>
    </source>
</evidence>
<dbReference type="Proteomes" id="UP001060085">
    <property type="component" value="Linkage Group LG05"/>
</dbReference>
<comment type="caution">
    <text evidence="1">The sequence shown here is derived from an EMBL/GenBank/DDBJ whole genome shotgun (WGS) entry which is preliminary data.</text>
</comment>
<dbReference type="EMBL" id="CM044705">
    <property type="protein sequence ID" value="KAI5662551.1"/>
    <property type="molecule type" value="Genomic_DNA"/>
</dbReference>
<sequence length="101" mass="11524">MLGEGSIWENDGRDWRKRVDKRSSGDVSCIPPTRATSCPRDLGGWDSQQRKNVFYTRCQILDKTCSLVIDNGSCTNLISSYVIKKFKIHYIKHPSLLNFNG</sequence>
<name>A0ACC0ASW8_CATRO</name>
<evidence type="ECO:0000313" key="1">
    <source>
        <dbReference type="EMBL" id="KAI5662551.1"/>
    </source>
</evidence>
<proteinExistence type="predicted"/>
<gene>
    <name evidence="1" type="ORF">M9H77_21874</name>
</gene>